<dbReference type="InterPro" id="IPR022066">
    <property type="entry name" value="PdtaS_GAF"/>
</dbReference>
<sequence>MTDFLDYISQTPGYDAEDMRHLHSLIADWQIIADLTFSDLVLLLPPSMDDADDPERFIVAAQCRPSTVISRLTQDLVGGPIEDELLGLVENTWKSDSLSRMDHYREVAGVSVCDVATPVVRQGRVLAVVIRETNMDTRGENGHYEMASIGVGKQLFYMIAEGEFPYEKRLSLVRGKYRRHDPRVSDGFVVIDADGFVTYAAPNAISSFKRIGVAGDMVGSYFSEIVTSHLAEHIGLPEALPLVLTGKGAAAAVLEANQAVISMRSLPLKSEGEATGALILCRDITELRWRERQLETKDATISEVHHRVKNNLQAVSSLLRLQARRTKSQEVRKELEEAQRRIETIAVVHEGLSQNVDEIVDFDSVIANLLRMSVDLASAKDQHIDISYLGKFGMMPAQDATPLSLVLTELVTNCVEHGFENRQTGNIRISVGRAGNDLDIVIEDDGQGIESEADAETMSAKSSGSGLGTQIVNTFVKNDFNGSIKWSPGRESGTRIDVHITLRAAEN</sequence>
<evidence type="ECO:0000256" key="2">
    <source>
        <dbReference type="SAM" id="Coils"/>
    </source>
</evidence>
<gene>
    <name evidence="4" type="ORF">ACFQY8_03715</name>
</gene>
<dbReference type="EMBL" id="JBHTHQ010000021">
    <property type="protein sequence ID" value="MFD0704853.1"/>
    <property type="molecule type" value="Genomic_DNA"/>
</dbReference>
<keyword evidence="5" id="KW-1185">Reference proteome</keyword>
<dbReference type="Pfam" id="PF07568">
    <property type="entry name" value="HisKA_2"/>
    <property type="match status" value="1"/>
</dbReference>
<organism evidence="4 5">
    <name type="scientific">Alloscardovia venturai</name>
    <dbReference type="NCBI Taxonomy" id="1769421"/>
    <lineage>
        <taxon>Bacteria</taxon>
        <taxon>Bacillati</taxon>
        <taxon>Actinomycetota</taxon>
        <taxon>Actinomycetes</taxon>
        <taxon>Bifidobacteriales</taxon>
        <taxon>Bifidobacteriaceae</taxon>
        <taxon>Alloscardovia</taxon>
    </lineage>
</organism>
<dbReference type="InterPro" id="IPR005467">
    <property type="entry name" value="His_kinase_dom"/>
</dbReference>
<dbReference type="InterPro" id="IPR036890">
    <property type="entry name" value="HATPase_C_sf"/>
</dbReference>
<reference evidence="5" key="1">
    <citation type="journal article" date="2019" name="Int. J. Syst. Evol. Microbiol.">
        <title>The Global Catalogue of Microorganisms (GCM) 10K type strain sequencing project: providing services to taxonomists for standard genome sequencing and annotation.</title>
        <authorList>
            <consortium name="The Broad Institute Genomics Platform"/>
            <consortium name="The Broad Institute Genome Sequencing Center for Infectious Disease"/>
            <person name="Wu L."/>
            <person name="Ma J."/>
        </authorList>
    </citation>
    <scope>NUCLEOTIDE SEQUENCE [LARGE SCALE GENOMIC DNA]</scope>
    <source>
        <strain evidence="5">CCM 8604</strain>
    </source>
</reference>
<protein>
    <submittedName>
        <fullName evidence="4">Sensor histidine kinase</fullName>
        <ecNumber evidence="4">2.7.13.3</ecNumber>
    </submittedName>
</protein>
<dbReference type="Pfam" id="PF12282">
    <property type="entry name" value="GAF_PdtaS"/>
    <property type="match status" value="1"/>
</dbReference>
<dbReference type="InterPro" id="IPR003594">
    <property type="entry name" value="HATPase_dom"/>
</dbReference>
<evidence type="ECO:0000313" key="4">
    <source>
        <dbReference type="EMBL" id="MFD0704853.1"/>
    </source>
</evidence>
<evidence type="ECO:0000313" key="5">
    <source>
        <dbReference type="Proteomes" id="UP001597036"/>
    </source>
</evidence>
<dbReference type="Pfam" id="PF08448">
    <property type="entry name" value="PAS_4"/>
    <property type="match status" value="1"/>
</dbReference>
<dbReference type="Gene3D" id="3.30.565.10">
    <property type="entry name" value="Histidine kinase-like ATPase, C-terminal domain"/>
    <property type="match status" value="1"/>
</dbReference>
<keyword evidence="1 4" id="KW-0418">Kinase</keyword>
<feature type="domain" description="Histidine kinase" evidence="3">
    <location>
        <begin position="303"/>
        <end position="504"/>
    </location>
</feature>
<keyword evidence="4" id="KW-0808">Transferase</keyword>
<dbReference type="Proteomes" id="UP001597036">
    <property type="component" value="Unassembled WGS sequence"/>
</dbReference>
<dbReference type="InterPro" id="IPR011495">
    <property type="entry name" value="Sig_transdc_His_kin_sub2_dim/P"/>
</dbReference>
<dbReference type="PANTHER" id="PTHR43065">
    <property type="entry name" value="SENSOR HISTIDINE KINASE"/>
    <property type="match status" value="1"/>
</dbReference>
<evidence type="ECO:0000256" key="1">
    <source>
        <dbReference type="ARBA" id="ARBA00022777"/>
    </source>
</evidence>
<dbReference type="RefSeq" id="WP_377938564.1">
    <property type="nucleotide sequence ID" value="NZ_JBHTHQ010000021.1"/>
</dbReference>
<dbReference type="PROSITE" id="PS50109">
    <property type="entry name" value="HIS_KIN"/>
    <property type="match status" value="1"/>
</dbReference>
<keyword evidence="2" id="KW-0175">Coiled coil</keyword>
<dbReference type="SUPFAM" id="SSF55874">
    <property type="entry name" value="ATPase domain of HSP90 chaperone/DNA topoisomerase II/histidine kinase"/>
    <property type="match status" value="1"/>
</dbReference>
<dbReference type="GO" id="GO:0004673">
    <property type="term" value="F:protein histidine kinase activity"/>
    <property type="evidence" value="ECO:0007669"/>
    <property type="project" value="UniProtKB-EC"/>
</dbReference>
<feature type="coiled-coil region" evidence="2">
    <location>
        <begin position="318"/>
        <end position="348"/>
    </location>
</feature>
<evidence type="ECO:0000259" key="3">
    <source>
        <dbReference type="PROSITE" id="PS50109"/>
    </source>
</evidence>
<dbReference type="Gene3D" id="3.30.450.20">
    <property type="entry name" value="PAS domain"/>
    <property type="match status" value="1"/>
</dbReference>
<accession>A0ABW2Y543</accession>
<dbReference type="Gene3D" id="3.30.450.280">
    <property type="entry name" value="GAF domain"/>
    <property type="match status" value="1"/>
</dbReference>
<name>A0ABW2Y543_9BIFI</name>
<dbReference type="Pfam" id="PF02518">
    <property type="entry name" value="HATPase_c"/>
    <property type="match status" value="1"/>
</dbReference>
<dbReference type="InterPro" id="IPR013656">
    <property type="entry name" value="PAS_4"/>
</dbReference>
<proteinExistence type="predicted"/>
<comment type="caution">
    <text evidence="4">The sequence shown here is derived from an EMBL/GenBank/DDBJ whole genome shotgun (WGS) entry which is preliminary data.</text>
</comment>
<dbReference type="EC" id="2.7.13.3" evidence="4"/>
<dbReference type="InterPro" id="IPR038424">
    <property type="entry name" value="H_kinase_PdtaS_GAF_sf"/>
</dbReference>
<dbReference type="SMART" id="SM00387">
    <property type="entry name" value="HATPase_c"/>
    <property type="match status" value="1"/>
</dbReference>
<dbReference type="PANTHER" id="PTHR43065:SF23">
    <property type="entry name" value="SENSOR HISTIDINE KINASE PDTAS"/>
    <property type="match status" value="1"/>
</dbReference>